<dbReference type="CDD" id="cd06225">
    <property type="entry name" value="HAMP"/>
    <property type="match status" value="1"/>
</dbReference>
<accession>A0ABV8K6G5</accession>
<feature type="domain" description="Methyl-accepting transducer" evidence="9">
    <location>
        <begin position="283"/>
        <end position="533"/>
    </location>
</feature>
<evidence type="ECO:0000256" key="5">
    <source>
        <dbReference type="ARBA" id="ARBA00029447"/>
    </source>
</evidence>
<keyword evidence="4 6" id="KW-0807">Transducer</keyword>
<keyword evidence="8" id="KW-0812">Transmembrane</keyword>
<sequence>MKLSVRWKTLSIGGRYGLIFSIAMLLFIISVIMTILFLNSTHESIEQTSNENEVVINVSNLMSLYQEKYLSIPEYILDANNERLLSYLQLSDRFVDSADLLNQYLTTPEQVQLFHQIIENNHTLDEYFFSQIVPNVKNINTSKFLELQETAGQYKESTMKLVDELKQAATDSNRRSIDKSQDNIFNTIQTLVISIVVSLFVSIVLMVQVTRSIRIRLDQVIVASNAIANGDLSVAELDDRSTNEIGRLSHSVNHMKRSLSEMIDEIAGLSKRVGKEATDLTTNSNQTQEQSEKVAVTIEQMATGSNHLAQEANTIMENLKEFYQKIMEAKSNGDKLVHFSLEVMHVSAEGNSHMQESLGQMNTINENVQQSVLKISELEKKTLVIADFVDVIRSIADQTNLLALNASIEAARAGESGRGFAVVANEVRSLAEQANASSDSIKRTVDEINAEISKLTKELHESFQEVHKGKTQIETTGHYFDNINDKVRTMSNRIEEISTTMTFLEQTSVQINHSVEHIAAISEQSAAGSEEISVAATEQSHAILQVSTGAKELWQLVERMNKLITRFHI</sequence>
<dbReference type="SMART" id="SM00283">
    <property type="entry name" value="MA"/>
    <property type="match status" value="1"/>
</dbReference>
<proteinExistence type="inferred from homology"/>
<dbReference type="PROSITE" id="PS50111">
    <property type="entry name" value="CHEMOTAXIS_TRANSDUC_2"/>
    <property type="match status" value="1"/>
</dbReference>
<dbReference type="PROSITE" id="PS50885">
    <property type="entry name" value="HAMP"/>
    <property type="match status" value="1"/>
</dbReference>
<evidence type="ECO:0000313" key="12">
    <source>
        <dbReference type="Proteomes" id="UP001595715"/>
    </source>
</evidence>
<evidence type="ECO:0000256" key="1">
    <source>
        <dbReference type="ARBA" id="ARBA00004236"/>
    </source>
</evidence>
<comment type="caution">
    <text evidence="11">The sequence shown here is derived from an EMBL/GenBank/DDBJ whole genome shotgun (WGS) entry which is preliminary data.</text>
</comment>
<dbReference type="RefSeq" id="WP_377720230.1">
    <property type="nucleotide sequence ID" value="NZ_JBHSAM010000028.1"/>
</dbReference>
<dbReference type="SMART" id="SM00304">
    <property type="entry name" value="HAMP"/>
    <property type="match status" value="1"/>
</dbReference>
<keyword evidence="7" id="KW-0175">Coiled coil</keyword>
<evidence type="ECO:0000259" key="10">
    <source>
        <dbReference type="PROSITE" id="PS50885"/>
    </source>
</evidence>
<evidence type="ECO:0000313" key="11">
    <source>
        <dbReference type="EMBL" id="MFC4101622.1"/>
    </source>
</evidence>
<feature type="transmembrane region" description="Helical" evidence="8">
    <location>
        <begin position="16"/>
        <end position="38"/>
    </location>
</feature>
<dbReference type="Gene3D" id="1.10.287.950">
    <property type="entry name" value="Methyl-accepting chemotaxis protein"/>
    <property type="match status" value="1"/>
</dbReference>
<feature type="domain" description="HAMP" evidence="10">
    <location>
        <begin position="211"/>
        <end position="264"/>
    </location>
</feature>
<gene>
    <name evidence="11" type="ORF">ACFOZ8_18405</name>
</gene>
<reference evidence="12" key="1">
    <citation type="journal article" date="2019" name="Int. J. Syst. Evol. Microbiol.">
        <title>The Global Catalogue of Microorganisms (GCM) 10K type strain sequencing project: providing services to taxonomists for standard genome sequencing and annotation.</title>
        <authorList>
            <consortium name="The Broad Institute Genomics Platform"/>
            <consortium name="The Broad Institute Genome Sequencing Center for Infectious Disease"/>
            <person name="Wu L."/>
            <person name="Ma J."/>
        </authorList>
    </citation>
    <scope>NUCLEOTIDE SEQUENCE [LARGE SCALE GENOMIC DNA]</scope>
    <source>
        <strain evidence="12">IBRC-M 10987</strain>
    </source>
</reference>
<organism evidence="11 12">
    <name type="scientific">Paenibacillus xanthanilyticus</name>
    <dbReference type="NCBI Taxonomy" id="1783531"/>
    <lineage>
        <taxon>Bacteria</taxon>
        <taxon>Bacillati</taxon>
        <taxon>Bacillota</taxon>
        <taxon>Bacilli</taxon>
        <taxon>Bacillales</taxon>
        <taxon>Paenibacillaceae</taxon>
        <taxon>Paenibacillus</taxon>
    </lineage>
</organism>
<dbReference type="EMBL" id="JBHSAM010000028">
    <property type="protein sequence ID" value="MFC4101622.1"/>
    <property type="molecule type" value="Genomic_DNA"/>
</dbReference>
<dbReference type="PANTHER" id="PTHR32089:SF112">
    <property type="entry name" value="LYSOZYME-LIKE PROTEIN-RELATED"/>
    <property type="match status" value="1"/>
</dbReference>
<comment type="similarity">
    <text evidence="5">Belongs to the methyl-accepting chemotaxis (MCP) protein family.</text>
</comment>
<protein>
    <submittedName>
        <fullName evidence="11">Methyl-accepting chemotaxis protein</fullName>
    </submittedName>
</protein>
<evidence type="ECO:0000256" key="7">
    <source>
        <dbReference type="SAM" id="Coils"/>
    </source>
</evidence>
<dbReference type="Pfam" id="PF00015">
    <property type="entry name" value="MCPsignal"/>
    <property type="match status" value="1"/>
</dbReference>
<keyword evidence="2" id="KW-1003">Cell membrane</keyword>
<dbReference type="Gene3D" id="6.10.340.10">
    <property type="match status" value="1"/>
</dbReference>
<evidence type="ECO:0000256" key="8">
    <source>
        <dbReference type="SAM" id="Phobius"/>
    </source>
</evidence>
<dbReference type="Proteomes" id="UP001595715">
    <property type="component" value="Unassembled WGS sequence"/>
</dbReference>
<keyword evidence="3 8" id="KW-0472">Membrane</keyword>
<feature type="coiled-coil region" evidence="7">
    <location>
        <begin position="431"/>
        <end position="465"/>
    </location>
</feature>
<dbReference type="CDD" id="cd11386">
    <property type="entry name" value="MCP_signal"/>
    <property type="match status" value="1"/>
</dbReference>
<dbReference type="SUPFAM" id="SSF58104">
    <property type="entry name" value="Methyl-accepting chemotaxis protein (MCP) signaling domain"/>
    <property type="match status" value="1"/>
</dbReference>
<dbReference type="InterPro" id="IPR003660">
    <property type="entry name" value="HAMP_dom"/>
</dbReference>
<dbReference type="Pfam" id="PF00672">
    <property type="entry name" value="HAMP"/>
    <property type="match status" value="1"/>
</dbReference>
<evidence type="ECO:0000256" key="2">
    <source>
        <dbReference type="ARBA" id="ARBA00022475"/>
    </source>
</evidence>
<dbReference type="PANTHER" id="PTHR32089">
    <property type="entry name" value="METHYL-ACCEPTING CHEMOTAXIS PROTEIN MCPB"/>
    <property type="match status" value="1"/>
</dbReference>
<keyword evidence="12" id="KW-1185">Reference proteome</keyword>
<keyword evidence="8" id="KW-1133">Transmembrane helix</keyword>
<comment type="subcellular location">
    <subcellularLocation>
        <location evidence="1">Cell membrane</location>
    </subcellularLocation>
</comment>
<name>A0ABV8K6G5_9BACL</name>
<dbReference type="InterPro" id="IPR004089">
    <property type="entry name" value="MCPsignal_dom"/>
</dbReference>
<evidence type="ECO:0000256" key="6">
    <source>
        <dbReference type="PROSITE-ProRule" id="PRU00284"/>
    </source>
</evidence>
<evidence type="ECO:0000256" key="3">
    <source>
        <dbReference type="ARBA" id="ARBA00023136"/>
    </source>
</evidence>
<evidence type="ECO:0000256" key="4">
    <source>
        <dbReference type="ARBA" id="ARBA00023224"/>
    </source>
</evidence>
<feature type="transmembrane region" description="Helical" evidence="8">
    <location>
        <begin position="184"/>
        <end position="207"/>
    </location>
</feature>
<evidence type="ECO:0000259" key="9">
    <source>
        <dbReference type="PROSITE" id="PS50111"/>
    </source>
</evidence>